<evidence type="ECO:0000313" key="1">
    <source>
        <dbReference type="EMBL" id="GMQ62545.1"/>
    </source>
</evidence>
<dbReference type="Proteomes" id="UP001374599">
    <property type="component" value="Unassembled WGS sequence"/>
</dbReference>
<comment type="caution">
    <text evidence="1">The sequence shown here is derived from an EMBL/GenBank/DDBJ whole genome shotgun (WGS) entry which is preliminary data.</text>
</comment>
<gene>
    <name evidence="1" type="ORF">AN2V17_17770</name>
</gene>
<sequence length="187" mass="20618">MQNLLNLLEDNPIIGGIKDDKGLEEVLNSECNVVFILYGNLLTISDIVNKVKNSGKSAFVHVDLLEGTSHKNIVIDYIKEKTRADGIISTKAHMIHAARERDLFTVHRFFLVDSMSFYSLEKQISQSRPDCIEIMPGCMPKVLGWVVELIDVPIIAGGLVCAKDDVMNALKAGATAISTTNTGVWKM</sequence>
<protein>
    <submittedName>
        <fullName evidence="1">Glycerol-3-phosphate responsive antiterminator</fullName>
    </submittedName>
</protein>
<accession>A0ACB5UIV4</accession>
<proteinExistence type="predicted"/>
<evidence type="ECO:0000313" key="2">
    <source>
        <dbReference type="Proteomes" id="UP001374599"/>
    </source>
</evidence>
<reference evidence="1" key="1">
    <citation type="submission" date="2023-09" db="EMBL/GenBank/DDBJ databases">
        <title>Vallitalea sediminicola and Vallitalea maricola sp. nov., anaerobic bacteria isolated from marine sediment.</title>
        <authorList>
            <person name="Hirano S."/>
            <person name="Maeda A."/>
            <person name="Terahara T."/>
            <person name="Mori K."/>
            <person name="Hamada M."/>
            <person name="Matsumoto R."/>
            <person name="Kobayashi T."/>
        </authorList>
    </citation>
    <scope>NUCLEOTIDE SEQUENCE</scope>
    <source>
        <strain evidence="1">AN17-2</strain>
    </source>
</reference>
<keyword evidence="2" id="KW-1185">Reference proteome</keyword>
<organism evidence="1 2">
    <name type="scientific">Vallitalea maricola</name>
    <dbReference type="NCBI Taxonomy" id="3074433"/>
    <lineage>
        <taxon>Bacteria</taxon>
        <taxon>Bacillati</taxon>
        <taxon>Bacillota</taxon>
        <taxon>Clostridia</taxon>
        <taxon>Lachnospirales</taxon>
        <taxon>Vallitaleaceae</taxon>
        <taxon>Vallitalea</taxon>
    </lineage>
</organism>
<dbReference type="EMBL" id="BTPU01000027">
    <property type="protein sequence ID" value="GMQ62545.1"/>
    <property type="molecule type" value="Genomic_DNA"/>
</dbReference>
<name>A0ACB5UIV4_9FIRM</name>